<sequence>MVEIKETHWETIQAKTFTKWYNDKLKKGGFPLIQDIYKDLHDGVSLGNLLKCIVSSDISYNKKPFTRIQKVENLEILLRFIKKQGLSLINIGPEDIVDCNKKLILGLVWTLISKLSISELGIGDLSMKEELLRWCREATKDYKNVNIIDLSRSWQDGLGFNALIHKFRPDLVPNYEELRKEDIYNNLEQAFDIAERKLQIPKLLDVEDVADVVRPDEKIMITYLSEYYKKFYQSEKDKISKNVLNSLLNKIEWSLQSRNFYEIKARSFLNKQKIYQEKKKELDEEILKISSLQNELQNINSTLSKDYLNLQSTLEEINLLHNFYNIKEYSPPSEISIDKINFKYEDLKLNLINKFKIETLENEEEKINEEIKQMKIILLHQENINKRFNIVNDKVNSNNNFINEDLKNDYKNLQEVLVQFAEFLNFLNNENLIKENTLNKAIRIFDNSGKEMSLKDFKNLVSKLGIYIDENFINKEVLNREEFIDTVKYLLIKSYDSVIIQKAFEALKDETELNEKDHKNLLCYNGKNTSISLTKLVNEFLK</sequence>
<feature type="domain" description="Calponin-homology (CH)" evidence="4">
    <location>
        <begin position="125"/>
        <end position="232"/>
    </location>
</feature>
<gene>
    <name evidence="5" type="ORF">VNE69_03048</name>
</gene>
<evidence type="ECO:0000256" key="2">
    <source>
        <dbReference type="ARBA" id="ARBA00023203"/>
    </source>
</evidence>
<feature type="domain" description="Calponin-homology (CH)" evidence="4">
    <location>
        <begin position="11"/>
        <end position="116"/>
    </location>
</feature>
<evidence type="ECO:0000313" key="6">
    <source>
        <dbReference type="Proteomes" id="UP001334084"/>
    </source>
</evidence>
<dbReference type="SUPFAM" id="SSF47576">
    <property type="entry name" value="Calponin-homology domain, CH-domain"/>
    <property type="match status" value="1"/>
</dbReference>
<keyword evidence="2" id="KW-0009">Actin-binding</keyword>
<dbReference type="PROSITE" id="PS00020">
    <property type="entry name" value="ACTININ_2"/>
    <property type="match status" value="1"/>
</dbReference>
<accession>A0AAX4JAA3</accession>
<dbReference type="InterPro" id="IPR001715">
    <property type="entry name" value="CH_dom"/>
</dbReference>
<dbReference type="Proteomes" id="UP001334084">
    <property type="component" value="Chromosome 3"/>
</dbReference>
<dbReference type="Gene3D" id="1.10.418.10">
    <property type="entry name" value="Calponin-like domain"/>
    <property type="match status" value="2"/>
</dbReference>
<keyword evidence="3" id="KW-0175">Coiled coil</keyword>
<dbReference type="Pfam" id="PF00307">
    <property type="entry name" value="CH"/>
    <property type="match status" value="2"/>
</dbReference>
<name>A0AAX4JAA3_9MICR</name>
<dbReference type="InterPro" id="IPR036872">
    <property type="entry name" value="CH_dom_sf"/>
</dbReference>
<dbReference type="PROSITE" id="PS00019">
    <property type="entry name" value="ACTININ_1"/>
    <property type="match status" value="1"/>
</dbReference>
<evidence type="ECO:0000256" key="1">
    <source>
        <dbReference type="ARBA" id="ARBA00022737"/>
    </source>
</evidence>
<dbReference type="InterPro" id="IPR001589">
    <property type="entry name" value="Actinin_actin-bd_CS"/>
</dbReference>
<evidence type="ECO:0000259" key="4">
    <source>
        <dbReference type="PROSITE" id="PS50021"/>
    </source>
</evidence>
<reference evidence="5" key="1">
    <citation type="journal article" date="2024" name="BMC Genomics">
        <title>Functional annotation of a divergent genome using sequence and structure-based similarity.</title>
        <authorList>
            <person name="Svedberg D."/>
            <person name="Winiger R.R."/>
            <person name="Berg A."/>
            <person name="Sharma H."/>
            <person name="Tellgren-Roth C."/>
            <person name="Debrunner-Vossbrinck B.A."/>
            <person name="Vossbrinck C.R."/>
            <person name="Barandun J."/>
        </authorList>
    </citation>
    <scope>NUCLEOTIDE SEQUENCE</scope>
    <source>
        <strain evidence="5">Illinois isolate</strain>
    </source>
</reference>
<dbReference type="GeneID" id="90540644"/>
<dbReference type="PROSITE" id="PS50021">
    <property type="entry name" value="CH"/>
    <property type="match status" value="2"/>
</dbReference>
<keyword evidence="1" id="KW-0677">Repeat</keyword>
<organism evidence="5 6">
    <name type="scientific">Vairimorpha necatrix</name>
    <dbReference type="NCBI Taxonomy" id="6039"/>
    <lineage>
        <taxon>Eukaryota</taxon>
        <taxon>Fungi</taxon>
        <taxon>Fungi incertae sedis</taxon>
        <taxon>Microsporidia</taxon>
        <taxon>Nosematidae</taxon>
        <taxon>Vairimorpha</taxon>
    </lineage>
</organism>
<dbReference type="EMBL" id="CP142728">
    <property type="protein sequence ID" value="WUR02827.1"/>
    <property type="molecule type" value="Genomic_DNA"/>
</dbReference>
<dbReference type="RefSeq" id="XP_065328972.1">
    <property type="nucleotide sequence ID" value="XM_065472900.1"/>
</dbReference>
<dbReference type="GO" id="GO:0003779">
    <property type="term" value="F:actin binding"/>
    <property type="evidence" value="ECO:0007669"/>
    <property type="project" value="UniProtKB-KW"/>
</dbReference>
<protein>
    <submittedName>
        <fullName evidence="5">Alpha-actinin-like protein 1 (AIN1)</fullName>
    </submittedName>
</protein>
<dbReference type="AlphaFoldDB" id="A0AAX4JAA3"/>
<evidence type="ECO:0000313" key="5">
    <source>
        <dbReference type="EMBL" id="WUR02827.1"/>
    </source>
</evidence>
<keyword evidence="6" id="KW-1185">Reference proteome</keyword>
<dbReference type="KEGG" id="vnx:VNE69_03048"/>
<feature type="coiled-coil region" evidence="3">
    <location>
        <begin position="265"/>
        <end position="302"/>
    </location>
</feature>
<dbReference type="SMART" id="SM00033">
    <property type="entry name" value="CH"/>
    <property type="match status" value="2"/>
</dbReference>
<evidence type="ECO:0000256" key="3">
    <source>
        <dbReference type="SAM" id="Coils"/>
    </source>
</evidence>
<dbReference type="PANTHER" id="PTHR11915">
    <property type="entry name" value="SPECTRIN/FILAMIN RELATED CYTOSKELETAL PROTEIN"/>
    <property type="match status" value="1"/>
</dbReference>
<proteinExistence type="predicted"/>